<reference evidence="8" key="1">
    <citation type="submission" date="2023-07" db="EMBL/GenBank/DDBJ databases">
        <title>Sequencing the genomes of 1000 actinobacteria strains.</title>
        <authorList>
            <person name="Klenk H.-P."/>
        </authorList>
    </citation>
    <scope>NUCLEOTIDE SEQUENCE</scope>
    <source>
        <strain evidence="8">DSM 44707</strain>
    </source>
</reference>
<evidence type="ECO:0000256" key="1">
    <source>
        <dbReference type="ARBA" id="ARBA00022553"/>
    </source>
</evidence>
<dbReference type="PROSITE" id="PS50110">
    <property type="entry name" value="RESPONSE_REGULATORY"/>
    <property type="match status" value="1"/>
</dbReference>
<dbReference type="GO" id="GO:0003677">
    <property type="term" value="F:DNA binding"/>
    <property type="evidence" value="ECO:0007669"/>
    <property type="project" value="UniProtKB-KW"/>
</dbReference>
<dbReference type="PANTHER" id="PTHR43214:SF24">
    <property type="entry name" value="TRANSCRIPTIONAL REGULATORY PROTEIN NARL-RELATED"/>
    <property type="match status" value="1"/>
</dbReference>
<feature type="modified residue" description="4-aspartylphosphate" evidence="5">
    <location>
        <position position="58"/>
    </location>
</feature>
<sequence>MTAPAITVLVADDQAIVRRGLRMLLESHDGITVVAEAADGVEAIEAARRLRPDVCLVDIQMPRLTGLDVTRALAATTKIVVITTYDLDEYVHEALGAGAVGFILKDSGPALLAEAVRAAHAGDALVSPSITMRLLRHFTTPARAVRHPLTDREIELVRKVARGRTNREIAAELFVAVSTVKAHLANVQTKLGLRNRVEVAAWAWENGIT</sequence>
<dbReference type="PRINTS" id="PR00038">
    <property type="entry name" value="HTHLUXR"/>
</dbReference>
<feature type="domain" description="HTH luxR-type" evidence="6">
    <location>
        <begin position="142"/>
        <end position="207"/>
    </location>
</feature>
<dbReference type="GO" id="GO:0000160">
    <property type="term" value="P:phosphorelay signal transduction system"/>
    <property type="evidence" value="ECO:0007669"/>
    <property type="project" value="InterPro"/>
</dbReference>
<dbReference type="InterPro" id="IPR016032">
    <property type="entry name" value="Sig_transdc_resp-reg_C-effctor"/>
</dbReference>
<dbReference type="Pfam" id="PF00072">
    <property type="entry name" value="Response_reg"/>
    <property type="match status" value="1"/>
</dbReference>
<dbReference type="PROSITE" id="PS00622">
    <property type="entry name" value="HTH_LUXR_1"/>
    <property type="match status" value="1"/>
</dbReference>
<dbReference type="CDD" id="cd06170">
    <property type="entry name" value="LuxR_C_like"/>
    <property type="match status" value="1"/>
</dbReference>
<dbReference type="SUPFAM" id="SSF46894">
    <property type="entry name" value="C-terminal effector domain of the bipartite response regulators"/>
    <property type="match status" value="1"/>
</dbReference>
<dbReference type="PROSITE" id="PS50043">
    <property type="entry name" value="HTH_LUXR_2"/>
    <property type="match status" value="1"/>
</dbReference>
<dbReference type="CDD" id="cd17535">
    <property type="entry name" value="REC_NarL-like"/>
    <property type="match status" value="1"/>
</dbReference>
<protein>
    <submittedName>
        <fullName evidence="8">DNA-binding NarL/FixJ family response regulator</fullName>
    </submittedName>
</protein>
<dbReference type="InterPro" id="IPR001789">
    <property type="entry name" value="Sig_transdc_resp-reg_receiver"/>
</dbReference>
<keyword evidence="3 8" id="KW-0238">DNA-binding</keyword>
<evidence type="ECO:0000313" key="9">
    <source>
        <dbReference type="Proteomes" id="UP001183643"/>
    </source>
</evidence>
<keyword evidence="4" id="KW-0804">Transcription</keyword>
<dbReference type="GO" id="GO:0006355">
    <property type="term" value="P:regulation of DNA-templated transcription"/>
    <property type="evidence" value="ECO:0007669"/>
    <property type="project" value="InterPro"/>
</dbReference>
<dbReference type="InterPro" id="IPR011006">
    <property type="entry name" value="CheY-like_superfamily"/>
</dbReference>
<keyword evidence="9" id="KW-1185">Reference proteome</keyword>
<proteinExistence type="predicted"/>
<organism evidence="8 9">
    <name type="scientific">Catenuloplanes atrovinosus</name>
    <dbReference type="NCBI Taxonomy" id="137266"/>
    <lineage>
        <taxon>Bacteria</taxon>
        <taxon>Bacillati</taxon>
        <taxon>Actinomycetota</taxon>
        <taxon>Actinomycetes</taxon>
        <taxon>Micromonosporales</taxon>
        <taxon>Micromonosporaceae</taxon>
        <taxon>Catenuloplanes</taxon>
    </lineage>
</organism>
<dbReference type="Gene3D" id="3.40.50.2300">
    <property type="match status" value="1"/>
</dbReference>
<keyword evidence="1 5" id="KW-0597">Phosphoprotein</keyword>
<gene>
    <name evidence="8" type="ORF">J2S41_001572</name>
</gene>
<accession>A0AAE3YM94</accession>
<feature type="domain" description="Response regulatory" evidence="7">
    <location>
        <begin position="7"/>
        <end position="120"/>
    </location>
</feature>
<evidence type="ECO:0000256" key="5">
    <source>
        <dbReference type="PROSITE-ProRule" id="PRU00169"/>
    </source>
</evidence>
<dbReference type="InterPro" id="IPR039420">
    <property type="entry name" value="WalR-like"/>
</dbReference>
<dbReference type="AlphaFoldDB" id="A0AAE3YM94"/>
<dbReference type="PANTHER" id="PTHR43214">
    <property type="entry name" value="TWO-COMPONENT RESPONSE REGULATOR"/>
    <property type="match status" value="1"/>
</dbReference>
<dbReference type="Proteomes" id="UP001183643">
    <property type="component" value="Unassembled WGS sequence"/>
</dbReference>
<evidence type="ECO:0000259" key="7">
    <source>
        <dbReference type="PROSITE" id="PS50110"/>
    </source>
</evidence>
<dbReference type="SUPFAM" id="SSF52172">
    <property type="entry name" value="CheY-like"/>
    <property type="match status" value="1"/>
</dbReference>
<dbReference type="Pfam" id="PF00196">
    <property type="entry name" value="GerE"/>
    <property type="match status" value="1"/>
</dbReference>
<dbReference type="RefSeq" id="WP_310364923.1">
    <property type="nucleotide sequence ID" value="NZ_JAVDYB010000001.1"/>
</dbReference>
<comment type="caution">
    <text evidence="8">The sequence shown here is derived from an EMBL/GenBank/DDBJ whole genome shotgun (WGS) entry which is preliminary data.</text>
</comment>
<evidence type="ECO:0000256" key="4">
    <source>
        <dbReference type="ARBA" id="ARBA00023163"/>
    </source>
</evidence>
<evidence type="ECO:0000259" key="6">
    <source>
        <dbReference type="PROSITE" id="PS50043"/>
    </source>
</evidence>
<name>A0AAE3YM94_9ACTN</name>
<dbReference type="EMBL" id="JAVDYB010000001">
    <property type="protein sequence ID" value="MDR7274794.1"/>
    <property type="molecule type" value="Genomic_DNA"/>
</dbReference>
<dbReference type="SMART" id="SM00448">
    <property type="entry name" value="REC"/>
    <property type="match status" value="1"/>
</dbReference>
<dbReference type="InterPro" id="IPR058245">
    <property type="entry name" value="NreC/VraR/RcsB-like_REC"/>
</dbReference>
<dbReference type="SMART" id="SM00421">
    <property type="entry name" value="HTH_LUXR"/>
    <property type="match status" value="1"/>
</dbReference>
<evidence type="ECO:0000256" key="2">
    <source>
        <dbReference type="ARBA" id="ARBA00023015"/>
    </source>
</evidence>
<dbReference type="InterPro" id="IPR000792">
    <property type="entry name" value="Tscrpt_reg_LuxR_C"/>
</dbReference>
<evidence type="ECO:0000313" key="8">
    <source>
        <dbReference type="EMBL" id="MDR7274794.1"/>
    </source>
</evidence>
<evidence type="ECO:0000256" key="3">
    <source>
        <dbReference type="ARBA" id="ARBA00023125"/>
    </source>
</evidence>
<keyword evidence="2" id="KW-0805">Transcription regulation</keyword>